<evidence type="ECO:0000256" key="7">
    <source>
        <dbReference type="ARBA" id="ARBA00024799"/>
    </source>
</evidence>
<evidence type="ECO:0000256" key="3">
    <source>
        <dbReference type="ARBA" id="ARBA00022598"/>
    </source>
</evidence>
<comment type="caution">
    <text evidence="12">The sequence shown here is derived from an EMBL/GenBank/DDBJ whole genome shotgun (WGS) entry which is preliminary data.</text>
</comment>
<dbReference type="NCBIfam" id="NF004012">
    <property type="entry name" value="PRK05477.1-2"/>
    <property type="match status" value="1"/>
</dbReference>
<comment type="subunit">
    <text evidence="10">Subunit of the heterotrimeric GatCAB amidotransferase (AdT) complex, composed of A, B and C subunits.</text>
</comment>
<evidence type="ECO:0000313" key="12">
    <source>
        <dbReference type="EMBL" id="GMH79061.1"/>
    </source>
</evidence>
<dbReference type="AlphaFoldDB" id="A0A9W7AWE1"/>
<dbReference type="EC" id="6.3.5.-" evidence="10"/>
<organism evidence="12 13">
    <name type="scientific">Triparma strigata</name>
    <dbReference type="NCBI Taxonomy" id="1606541"/>
    <lineage>
        <taxon>Eukaryota</taxon>
        <taxon>Sar</taxon>
        <taxon>Stramenopiles</taxon>
        <taxon>Ochrophyta</taxon>
        <taxon>Bolidophyceae</taxon>
        <taxon>Parmales</taxon>
        <taxon>Triparmaceae</taxon>
        <taxon>Triparma</taxon>
    </lineage>
</organism>
<dbReference type="OrthoDB" id="1722066at2759"/>
<keyword evidence="13" id="KW-1185">Reference proteome</keyword>
<evidence type="ECO:0000313" key="13">
    <source>
        <dbReference type="Proteomes" id="UP001165085"/>
    </source>
</evidence>
<dbReference type="InterPro" id="IPR023168">
    <property type="entry name" value="GatB_Yqey_C_2"/>
</dbReference>
<dbReference type="GO" id="GO:0005524">
    <property type="term" value="F:ATP binding"/>
    <property type="evidence" value="ECO:0007669"/>
    <property type="project" value="UniProtKB-KW"/>
</dbReference>
<comment type="subcellular location">
    <subcellularLocation>
        <location evidence="10">Mitochondrion</location>
    </subcellularLocation>
</comment>
<keyword evidence="5 10" id="KW-0067">ATP-binding</keyword>
<dbReference type="NCBIfam" id="TIGR00133">
    <property type="entry name" value="gatB"/>
    <property type="match status" value="1"/>
</dbReference>
<gene>
    <name evidence="12" type="ORF">TrST_g1186</name>
</gene>
<dbReference type="InterPro" id="IPR042114">
    <property type="entry name" value="GatB_C_1"/>
</dbReference>
<evidence type="ECO:0000256" key="4">
    <source>
        <dbReference type="ARBA" id="ARBA00022741"/>
    </source>
</evidence>
<dbReference type="GO" id="GO:0030956">
    <property type="term" value="C:glutamyl-tRNA(Gln) amidotransferase complex"/>
    <property type="evidence" value="ECO:0007669"/>
    <property type="project" value="UniProtKB-UniRule"/>
</dbReference>
<keyword evidence="6 10" id="KW-0648">Protein biosynthesis</keyword>
<dbReference type="Pfam" id="PF02934">
    <property type="entry name" value="GatB_N"/>
    <property type="match status" value="1"/>
</dbReference>
<dbReference type="Gene3D" id="1.10.10.410">
    <property type="match status" value="1"/>
</dbReference>
<comment type="similarity">
    <text evidence="1 10">Belongs to the GatB/GatE family. GatB subfamily.</text>
</comment>
<evidence type="ECO:0000256" key="1">
    <source>
        <dbReference type="ARBA" id="ARBA00005306"/>
    </source>
</evidence>
<accession>A0A9W7AWE1</accession>
<name>A0A9W7AWE1_9STRA</name>
<evidence type="ECO:0000256" key="8">
    <source>
        <dbReference type="ARBA" id="ARBA00047380"/>
    </source>
</evidence>
<evidence type="ECO:0000256" key="2">
    <source>
        <dbReference type="ARBA" id="ARBA00011123"/>
    </source>
</evidence>
<dbReference type="EMBL" id="BRXY01000230">
    <property type="protein sequence ID" value="GMH79061.1"/>
    <property type="molecule type" value="Genomic_DNA"/>
</dbReference>
<dbReference type="GO" id="GO:0005739">
    <property type="term" value="C:mitochondrion"/>
    <property type="evidence" value="ECO:0007669"/>
    <property type="project" value="UniProtKB-SubCell"/>
</dbReference>
<dbReference type="InterPro" id="IPR014746">
    <property type="entry name" value="Gln_synth/guanido_kin_cat_dom"/>
</dbReference>
<dbReference type="InterPro" id="IPR003789">
    <property type="entry name" value="Asn/Gln_tRNA_amidoTrase-B-like"/>
</dbReference>
<proteinExistence type="inferred from homology"/>
<dbReference type="PANTHER" id="PTHR11659:SF0">
    <property type="entry name" value="GLUTAMYL-TRNA(GLN) AMIDOTRANSFERASE SUBUNIT B, MITOCHONDRIAL"/>
    <property type="match status" value="1"/>
</dbReference>
<dbReference type="HAMAP" id="MF_00121">
    <property type="entry name" value="GatB"/>
    <property type="match status" value="1"/>
</dbReference>
<dbReference type="PANTHER" id="PTHR11659">
    <property type="entry name" value="GLUTAMYL-TRNA GLN AMIDOTRANSFERASE SUBUNIT B MITOCHONDRIAL AND PROKARYOTIC PET112-RELATED"/>
    <property type="match status" value="1"/>
</dbReference>
<feature type="domain" description="Asn/Gln amidotransferase" evidence="11">
    <location>
        <begin position="351"/>
        <end position="516"/>
    </location>
</feature>
<dbReference type="SUPFAM" id="SSF89095">
    <property type="entry name" value="GatB/YqeY motif"/>
    <property type="match status" value="1"/>
</dbReference>
<evidence type="ECO:0000256" key="6">
    <source>
        <dbReference type="ARBA" id="ARBA00022917"/>
    </source>
</evidence>
<evidence type="ECO:0000256" key="10">
    <source>
        <dbReference type="HAMAP-Rule" id="MF_03147"/>
    </source>
</evidence>
<keyword evidence="10" id="KW-0496">Mitochondrion</keyword>
<comment type="function">
    <text evidence="7">Allows the formation of correctly charged Asn-tRNA(Asn) or Gln-tRNA(Gln) through the transamidation of misacylated Asp-tRNA(Asn) or Glu-tRNA(Gln) in organisms which lack either or both of asparaginyl-tRNA or glutaminyl-tRNA synthetases. The reaction takes place in the presence of glutamine and ATP through an activated phospho-Asp-tRNA(Asn) or phospho-Glu-tRNA(Gln).</text>
</comment>
<dbReference type="SMART" id="SM00845">
    <property type="entry name" value="GatB_Yqey"/>
    <property type="match status" value="1"/>
</dbReference>
<protein>
    <recommendedName>
        <fullName evidence="10">Glutamyl-tRNA(Gln) amidotransferase subunit B, mitochondrial</fullName>
        <shortName evidence="10">Glu-AdT subunit B</shortName>
        <ecNumber evidence="10">6.3.5.-</ecNumber>
    </recommendedName>
</protein>
<dbReference type="InterPro" id="IPR006075">
    <property type="entry name" value="Asn/Gln-tRNA_Trfase_suB/E_cat"/>
</dbReference>
<dbReference type="GO" id="GO:0050567">
    <property type="term" value="F:glutaminyl-tRNA synthase (glutamine-hydrolyzing) activity"/>
    <property type="evidence" value="ECO:0007669"/>
    <property type="project" value="UniProtKB-UniRule"/>
</dbReference>
<comment type="subunit">
    <text evidence="2">Heterotrimer of A, B and C subunits.</text>
</comment>
<dbReference type="InterPro" id="IPR004413">
    <property type="entry name" value="GatB"/>
</dbReference>
<comment type="function">
    <text evidence="10">Allows the formation of correctly charged Gln-tRNA(Gln) through the transamidation of misacylated Glu-tRNA(Gln) in the mitochondria. The reaction takes place in the presence of glutamine and ATP through an activated gamma-phospho-Glu-tRNA(Gln).</text>
</comment>
<evidence type="ECO:0000256" key="5">
    <source>
        <dbReference type="ARBA" id="ARBA00022840"/>
    </source>
</evidence>
<dbReference type="GO" id="GO:0070681">
    <property type="term" value="P:glutaminyl-tRNAGln biosynthesis via transamidation"/>
    <property type="evidence" value="ECO:0007669"/>
    <property type="project" value="UniProtKB-UniRule"/>
</dbReference>
<dbReference type="Gene3D" id="1.10.150.380">
    <property type="entry name" value="GatB domain, N-terminal subdomain"/>
    <property type="match status" value="1"/>
</dbReference>
<dbReference type="GO" id="GO:0032543">
    <property type="term" value="P:mitochondrial translation"/>
    <property type="evidence" value="ECO:0007669"/>
    <property type="project" value="UniProtKB-UniRule"/>
</dbReference>
<evidence type="ECO:0000259" key="11">
    <source>
        <dbReference type="SMART" id="SM00845"/>
    </source>
</evidence>
<dbReference type="InterPro" id="IPR018027">
    <property type="entry name" value="Asn/Gln_amidotransferase"/>
</dbReference>
<sequence>MRRTLAAFKFKPVIGLEVHAQLSTAHKLFSPSPHRASAPENTLLSPYDTSIPGSLPILNLECVEKAVVAASALNCVLNDESRFERKHYFYPDLPSGYQVTQNRWPIAGRGALPFGNNNNKSSEINRIQLETDTGKSTTQINDESDDIQVGSAVNIDYNRAGAPLIEIVFEPDIESPEDAGEAVSTLQRLLKHIDVCDGKFELGSLRCDLNVSIFEGDDDSPIPPLNELGIRVEVKNLNSIRAIVAAAKFEFDRQVKVVESGGVVSQETRTFDKKKLVSIPMRKKETSTDYRFLIDPDIPPLVLSQTKDLDVEALLAGVPELPEQAKQRLADEYGLKPSICEILISDQIEMRLFEDTVKAASSSTPPYPKHVVEFTTKLLCNDIFALKNEKAGEPHKINSRQLADTVITLAAGDINMKMAKDIIKIVFDRCQQGEDTDVKRVIEEKGFKIMKNSDELQELCQSVVTDGAFESDLQVWIDGDKKLRKKLEKFFFGKVMAKSRGLADAGRLREAVLVVLGQQRAKK</sequence>
<comment type="catalytic activity">
    <reaction evidence="9 10">
        <text>L-glutamyl-tRNA(Gln) + L-glutamine + ATP + H2O = L-glutaminyl-tRNA(Gln) + L-glutamate + ADP + phosphate + H(+)</text>
        <dbReference type="Rhea" id="RHEA:17521"/>
        <dbReference type="Rhea" id="RHEA-COMP:9681"/>
        <dbReference type="Rhea" id="RHEA-COMP:9684"/>
        <dbReference type="ChEBI" id="CHEBI:15377"/>
        <dbReference type="ChEBI" id="CHEBI:15378"/>
        <dbReference type="ChEBI" id="CHEBI:29985"/>
        <dbReference type="ChEBI" id="CHEBI:30616"/>
        <dbReference type="ChEBI" id="CHEBI:43474"/>
        <dbReference type="ChEBI" id="CHEBI:58359"/>
        <dbReference type="ChEBI" id="CHEBI:78520"/>
        <dbReference type="ChEBI" id="CHEBI:78521"/>
        <dbReference type="ChEBI" id="CHEBI:456216"/>
    </reaction>
</comment>
<dbReference type="Pfam" id="PF02637">
    <property type="entry name" value="GatB_Yqey"/>
    <property type="match status" value="1"/>
</dbReference>
<evidence type="ECO:0000256" key="9">
    <source>
        <dbReference type="ARBA" id="ARBA00047913"/>
    </source>
</evidence>
<reference evidence="13" key="1">
    <citation type="journal article" date="2023" name="Commun. Biol.">
        <title>Genome analysis of Parmales, the sister group of diatoms, reveals the evolutionary specialization of diatoms from phago-mixotrophs to photoautotrophs.</title>
        <authorList>
            <person name="Ban H."/>
            <person name="Sato S."/>
            <person name="Yoshikawa S."/>
            <person name="Yamada K."/>
            <person name="Nakamura Y."/>
            <person name="Ichinomiya M."/>
            <person name="Sato N."/>
            <person name="Blanc-Mathieu R."/>
            <person name="Endo H."/>
            <person name="Kuwata A."/>
            <person name="Ogata H."/>
        </authorList>
    </citation>
    <scope>NUCLEOTIDE SEQUENCE [LARGE SCALE GENOMIC DNA]</scope>
    <source>
        <strain evidence="13">NIES 3701</strain>
    </source>
</reference>
<comment type="catalytic activity">
    <reaction evidence="8">
        <text>L-aspartyl-tRNA(Asn) + L-glutamine + ATP + H2O = L-asparaginyl-tRNA(Asn) + L-glutamate + ADP + phosphate + 2 H(+)</text>
        <dbReference type="Rhea" id="RHEA:14513"/>
        <dbReference type="Rhea" id="RHEA-COMP:9674"/>
        <dbReference type="Rhea" id="RHEA-COMP:9677"/>
        <dbReference type="ChEBI" id="CHEBI:15377"/>
        <dbReference type="ChEBI" id="CHEBI:15378"/>
        <dbReference type="ChEBI" id="CHEBI:29985"/>
        <dbReference type="ChEBI" id="CHEBI:30616"/>
        <dbReference type="ChEBI" id="CHEBI:43474"/>
        <dbReference type="ChEBI" id="CHEBI:58359"/>
        <dbReference type="ChEBI" id="CHEBI:78515"/>
        <dbReference type="ChEBI" id="CHEBI:78516"/>
        <dbReference type="ChEBI" id="CHEBI:456216"/>
    </reaction>
</comment>
<keyword evidence="4 10" id="KW-0547">Nucleotide-binding</keyword>
<dbReference type="SUPFAM" id="SSF55931">
    <property type="entry name" value="Glutamine synthetase/guanido kinase"/>
    <property type="match status" value="1"/>
</dbReference>
<dbReference type="InterPro" id="IPR017959">
    <property type="entry name" value="Asn/Gln-tRNA_amidoTrfase_suB/E"/>
</dbReference>
<keyword evidence="3 10" id="KW-0436">Ligase</keyword>
<dbReference type="Proteomes" id="UP001165085">
    <property type="component" value="Unassembled WGS sequence"/>
</dbReference>